<dbReference type="EMBL" id="MCRJ01000034">
    <property type="protein sequence ID" value="ODN70959.1"/>
    <property type="molecule type" value="Genomic_DNA"/>
</dbReference>
<protein>
    <recommendedName>
        <fullName evidence="3">Lipoprotein</fullName>
    </recommendedName>
</protein>
<organism evidence="1 2">
    <name type="scientific">Methylobrevis pamukkalensis</name>
    <dbReference type="NCBI Taxonomy" id="1439726"/>
    <lineage>
        <taxon>Bacteria</taxon>
        <taxon>Pseudomonadati</taxon>
        <taxon>Pseudomonadota</taxon>
        <taxon>Alphaproteobacteria</taxon>
        <taxon>Hyphomicrobiales</taxon>
        <taxon>Pleomorphomonadaceae</taxon>
        <taxon>Methylobrevis</taxon>
    </lineage>
</organism>
<dbReference type="PROSITE" id="PS51257">
    <property type="entry name" value="PROKAR_LIPOPROTEIN"/>
    <property type="match status" value="1"/>
</dbReference>
<keyword evidence="2" id="KW-1185">Reference proteome</keyword>
<dbReference type="RefSeq" id="WP_141703490.1">
    <property type="nucleotide sequence ID" value="NZ_MCRJ01000034.1"/>
</dbReference>
<name>A0A1E3H3Q6_9HYPH</name>
<proteinExistence type="predicted"/>
<comment type="caution">
    <text evidence="1">The sequence shown here is derived from an EMBL/GenBank/DDBJ whole genome shotgun (WGS) entry which is preliminary data.</text>
</comment>
<sequence>MGLVKSAMVAGLLLTVAACGNKNWDDEPGPVLINAGEPFSHTYLSYSKDGCAAGMPAEIKIIEQPQHGRLEIGRYKHVMDVGGNKDHRCYGREYMAGGFVYRPDPKYKGPDRFVVEVGSQKWVGEPRRQWRRRPYDVIVK</sequence>
<evidence type="ECO:0000313" key="1">
    <source>
        <dbReference type="EMBL" id="ODN70959.1"/>
    </source>
</evidence>
<gene>
    <name evidence="1" type="ORF">A6302_01731</name>
</gene>
<evidence type="ECO:0008006" key="3">
    <source>
        <dbReference type="Google" id="ProtNLM"/>
    </source>
</evidence>
<dbReference type="Proteomes" id="UP000094622">
    <property type="component" value="Unassembled WGS sequence"/>
</dbReference>
<dbReference type="OrthoDB" id="7866147at2"/>
<reference evidence="1 2" key="1">
    <citation type="submission" date="2016-07" db="EMBL/GenBank/DDBJ databases">
        <title>Draft Genome Sequence of Methylobrevis pamukkalensis PK2.</title>
        <authorList>
            <person name="Vasilenko O.V."/>
            <person name="Doronina N.V."/>
            <person name="Shmareva M.N."/>
            <person name="Tarlachkov S.V."/>
            <person name="Mustakhimov I."/>
            <person name="Trotsenko Y.A."/>
        </authorList>
    </citation>
    <scope>NUCLEOTIDE SEQUENCE [LARGE SCALE GENOMIC DNA]</scope>
    <source>
        <strain evidence="1 2">PK2</strain>
    </source>
</reference>
<accession>A0A1E3H3Q6</accession>
<dbReference type="AlphaFoldDB" id="A0A1E3H3Q6"/>
<evidence type="ECO:0000313" key="2">
    <source>
        <dbReference type="Proteomes" id="UP000094622"/>
    </source>
</evidence>